<evidence type="ECO:0000256" key="2">
    <source>
        <dbReference type="ARBA" id="ARBA00022448"/>
    </source>
</evidence>
<evidence type="ECO:0000256" key="1">
    <source>
        <dbReference type="ARBA" id="ARBA00004651"/>
    </source>
</evidence>
<keyword evidence="6 7" id="KW-0472">Membrane</keyword>
<dbReference type="EMBL" id="DVMR01000010">
    <property type="protein sequence ID" value="HIU42807.1"/>
    <property type="molecule type" value="Genomic_DNA"/>
</dbReference>
<dbReference type="PANTHER" id="PTHR43386">
    <property type="entry name" value="OLIGOPEPTIDE TRANSPORT SYSTEM PERMEASE PROTEIN APPC"/>
    <property type="match status" value="1"/>
</dbReference>
<name>A0A9D1LL78_9CLOT</name>
<keyword evidence="2 7" id="KW-0813">Transport</keyword>
<organism evidence="9 10">
    <name type="scientific">Candidatus Ventrousia excrementavium</name>
    <dbReference type="NCBI Taxonomy" id="2840961"/>
    <lineage>
        <taxon>Bacteria</taxon>
        <taxon>Bacillati</taxon>
        <taxon>Bacillota</taxon>
        <taxon>Clostridia</taxon>
        <taxon>Eubacteriales</taxon>
        <taxon>Clostridiaceae</taxon>
        <taxon>Clostridiaceae incertae sedis</taxon>
        <taxon>Candidatus Ventrousia</taxon>
    </lineage>
</organism>
<sequence length="293" mass="32144">MEELGLRAGDLQASTLYRDAWNRLKKNKMAIASFFLLVIIALIAVFAPLIAPYDPYTQDLSRINEPPSSDHWFGTDDVGRDLFSRVVYGTRISMLVGVVCEAICVPIGVILGALAGYFGGWVDAVISRIIEIFASFPTILFAIAVMFILGPGIMNIFIAIGVIGWTGLARMIRGQIMQLKEKEFVEAARASGASNMKIIFRHLIPNCLSTIIVVITLDIPGDIMLESTLSFVGLGVQPPDPSWGSMISEGRKFIRQNVWYSFFPGLAIMLVVLAFNTLGDGVRDALDPKLKNL</sequence>
<dbReference type="Pfam" id="PF12911">
    <property type="entry name" value="OppC_N"/>
    <property type="match status" value="1"/>
</dbReference>
<accession>A0A9D1LL78</accession>
<feature type="transmembrane region" description="Helical" evidence="7">
    <location>
        <begin position="129"/>
        <end position="149"/>
    </location>
</feature>
<dbReference type="Gene3D" id="1.10.3720.10">
    <property type="entry name" value="MetI-like"/>
    <property type="match status" value="1"/>
</dbReference>
<reference evidence="9" key="2">
    <citation type="journal article" date="2021" name="PeerJ">
        <title>Extensive microbial diversity within the chicken gut microbiome revealed by metagenomics and culture.</title>
        <authorList>
            <person name="Gilroy R."/>
            <person name="Ravi A."/>
            <person name="Getino M."/>
            <person name="Pursley I."/>
            <person name="Horton D.L."/>
            <person name="Alikhan N.F."/>
            <person name="Baker D."/>
            <person name="Gharbi K."/>
            <person name="Hall N."/>
            <person name="Watson M."/>
            <person name="Adriaenssens E.M."/>
            <person name="Foster-Nyarko E."/>
            <person name="Jarju S."/>
            <person name="Secka A."/>
            <person name="Antonio M."/>
            <person name="Oren A."/>
            <person name="Chaudhuri R.R."/>
            <person name="La Ragione R."/>
            <person name="Hildebrand F."/>
            <person name="Pallen M.J."/>
        </authorList>
    </citation>
    <scope>NUCLEOTIDE SEQUENCE</scope>
    <source>
        <strain evidence="9">CHK191-8634</strain>
    </source>
</reference>
<dbReference type="InterPro" id="IPR035906">
    <property type="entry name" value="MetI-like_sf"/>
</dbReference>
<dbReference type="PROSITE" id="PS50928">
    <property type="entry name" value="ABC_TM1"/>
    <property type="match status" value="1"/>
</dbReference>
<keyword evidence="4 7" id="KW-0812">Transmembrane</keyword>
<evidence type="ECO:0000313" key="10">
    <source>
        <dbReference type="Proteomes" id="UP000824073"/>
    </source>
</evidence>
<evidence type="ECO:0000256" key="5">
    <source>
        <dbReference type="ARBA" id="ARBA00022989"/>
    </source>
</evidence>
<evidence type="ECO:0000256" key="3">
    <source>
        <dbReference type="ARBA" id="ARBA00022475"/>
    </source>
</evidence>
<evidence type="ECO:0000256" key="7">
    <source>
        <dbReference type="RuleBase" id="RU363032"/>
    </source>
</evidence>
<dbReference type="Pfam" id="PF00528">
    <property type="entry name" value="BPD_transp_1"/>
    <property type="match status" value="1"/>
</dbReference>
<evidence type="ECO:0000313" key="9">
    <source>
        <dbReference type="EMBL" id="HIU42807.1"/>
    </source>
</evidence>
<dbReference type="Proteomes" id="UP000824073">
    <property type="component" value="Unassembled WGS sequence"/>
</dbReference>
<evidence type="ECO:0000256" key="4">
    <source>
        <dbReference type="ARBA" id="ARBA00022692"/>
    </source>
</evidence>
<evidence type="ECO:0000259" key="8">
    <source>
        <dbReference type="PROSITE" id="PS50928"/>
    </source>
</evidence>
<gene>
    <name evidence="9" type="ORF">IAB67_00730</name>
</gene>
<protein>
    <submittedName>
        <fullName evidence="9">ABC transporter permease</fullName>
    </submittedName>
</protein>
<dbReference type="InterPro" id="IPR000515">
    <property type="entry name" value="MetI-like"/>
</dbReference>
<feature type="transmembrane region" description="Helical" evidence="7">
    <location>
        <begin position="30"/>
        <end position="51"/>
    </location>
</feature>
<feature type="transmembrane region" description="Helical" evidence="7">
    <location>
        <begin position="258"/>
        <end position="278"/>
    </location>
</feature>
<keyword evidence="3" id="KW-1003">Cell membrane</keyword>
<dbReference type="SUPFAM" id="SSF161098">
    <property type="entry name" value="MetI-like"/>
    <property type="match status" value="1"/>
</dbReference>
<dbReference type="GO" id="GO:0055085">
    <property type="term" value="P:transmembrane transport"/>
    <property type="evidence" value="ECO:0007669"/>
    <property type="project" value="InterPro"/>
</dbReference>
<reference evidence="9" key="1">
    <citation type="submission" date="2020-10" db="EMBL/GenBank/DDBJ databases">
        <authorList>
            <person name="Gilroy R."/>
        </authorList>
    </citation>
    <scope>NUCLEOTIDE SEQUENCE</scope>
    <source>
        <strain evidence="9">CHK191-8634</strain>
    </source>
</reference>
<comment type="subcellular location">
    <subcellularLocation>
        <location evidence="1 7">Cell membrane</location>
        <topology evidence="1 7">Multi-pass membrane protein</topology>
    </subcellularLocation>
</comment>
<dbReference type="GO" id="GO:0005886">
    <property type="term" value="C:plasma membrane"/>
    <property type="evidence" value="ECO:0007669"/>
    <property type="project" value="UniProtKB-SubCell"/>
</dbReference>
<dbReference type="AlphaFoldDB" id="A0A9D1LL78"/>
<dbReference type="CDD" id="cd06261">
    <property type="entry name" value="TM_PBP2"/>
    <property type="match status" value="1"/>
</dbReference>
<comment type="caution">
    <text evidence="9">The sequence shown here is derived from an EMBL/GenBank/DDBJ whole genome shotgun (WGS) entry which is preliminary data.</text>
</comment>
<dbReference type="PANTHER" id="PTHR43386:SF1">
    <property type="entry name" value="D,D-DIPEPTIDE TRANSPORT SYSTEM PERMEASE PROTEIN DDPC-RELATED"/>
    <property type="match status" value="1"/>
</dbReference>
<proteinExistence type="inferred from homology"/>
<comment type="similarity">
    <text evidence="7">Belongs to the binding-protein-dependent transport system permease family.</text>
</comment>
<dbReference type="InterPro" id="IPR025966">
    <property type="entry name" value="OppC_N"/>
</dbReference>
<evidence type="ECO:0000256" key="6">
    <source>
        <dbReference type="ARBA" id="ARBA00023136"/>
    </source>
</evidence>
<feature type="transmembrane region" description="Helical" evidence="7">
    <location>
        <begin position="92"/>
        <end position="117"/>
    </location>
</feature>
<keyword evidence="5 7" id="KW-1133">Transmembrane helix</keyword>
<feature type="domain" description="ABC transmembrane type-1" evidence="8">
    <location>
        <begin position="90"/>
        <end position="279"/>
    </location>
</feature>
<dbReference type="InterPro" id="IPR050366">
    <property type="entry name" value="BP-dependent_transpt_permease"/>
</dbReference>
<feature type="transmembrane region" description="Helical" evidence="7">
    <location>
        <begin position="155"/>
        <end position="172"/>
    </location>
</feature>